<evidence type="ECO:0000313" key="4">
    <source>
        <dbReference type="Proteomes" id="UP000649604"/>
    </source>
</evidence>
<organism evidence="3 4">
    <name type="scientific">candidate division KSB3 bacterium</name>
    <dbReference type="NCBI Taxonomy" id="2044937"/>
    <lineage>
        <taxon>Bacteria</taxon>
        <taxon>candidate division KSB3</taxon>
    </lineage>
</organism>
<protein>
    <recommendedName>
        <fullName evidence="2">ABC-type transport auxiliary lipoprotein component domain-containing protein</fullName>
    </recommendedName>
</protein>
<sequence>MMPKLCCLLLLSALLSTGLSGCVDIPPTHYYTFQPNMWTSSASAPFRYAVVIGIEPFDAEPSYQQDRIIFRTSPYEVNFYEYHRWLVLPTDLVTDQVYRLFAASDLFQHVHTYGFEAYADYILQGKIAMFDQWYHGDETSSTIRIGIYYRFITTEDEQVLWMDSIETTTDVHSVEMVETVKGFESALHANIQDALEAIDTVLAPQQE</sequence>
<dbReference type="PROSITE" id="PS51257">
    <property type="entry name" value="PROKAR_LIPOPROTEIN"/>
    <property type="match status" value="1"/>
</dbReference>
<dbReference type="InterPro" id="IPR005586">
    <property type="entry name" value="ABC_trans_aux"/>
</dbReference>
<comment type="caution">
    <text evidence="3">The sequence shown here is derived from an EMBL/GenBank/DDBJ whole genome shotgun (WGS) entry which is preliminary data.</text>
</comment>
<proteinExistence type="predicted"/>
<accession>A0A9D5JVV7</accession>
<feature type="domain" description="ABC-type transport auxiliary lipoprotein component" evidence="2">
    <location>
        <begin position="39"/>
        <end position="186"/>
    </location>
</feature>
<dbReference type="Proteomes" id="UP000649604">
    <property type="component" value="Unassembled WGS sequence"/>
</dbReference>
<name>A0A9D5JVV7_9BACT</name>
<reference evidence="3" key="1">
    <citation type="submission" date="2019-11" db="EMBL/GenBank/DDBJ databases">
        <title>Microbial mats filling the niche in hypersaline microbial mats.</title>
        <authorList>
            <person name="Wong H.L."/>
            <person name="Macleod F.I."/>
            <person name="White R.A. III"/>
            <person name="Burns B.P."/>
        </authorList>
    </citation>
    <scope>NUCLEOTIDE SEQUENCE</scope>
    <source>
        <strain evidence="3">Rbin_158</strain>
    </source>
</reference>
<gene>
    <name evidence="3" type="ORF">GF339_10905</name>
</gene>
<evidence type="ECO:0000259" key="2">
    <source>
        <dbReference type="Pfam" id="PF03886"/>
    </source>
</evidence>
<dbReference type="EMBL" id="WJJP01000354">
    <property type="protein sequence ID" value="MBD3325085.1"/>
    <property type="molecule type" value="Genomic_DNA"/>
</dbReference>
<feature type="signal peptide" evidence="1">
    <location>
        <begin position="1"/>
        <end position="21"/>
    </location>
</feature>
<evidence type="ECO:0000256" key="1">
    <source>
        <dbReference type="SAM" id="SignalP"/>
    </source>
</evidence>
<keyword evidence="1" id="KW-0732">Signal</keyword>
<evidence type="ECO:0000313" key="3">
    <source>
        <dbReference type="EMBL" id="MBD3325085.1"/>
    </source>
</evidence>
<dbReference type="SUPFAM" id="SSF159594">
    <property type="entry name" value="XCC0632-like"/>
    <property type="match status" value="1"/>
</dbReference>
<feature type="chain" id="PRO_5038615737" description="ABC-type transport auxiliary lipoprotein component domain-containing protein" evidence="1">
    <location>
        <begin position="22"/>
        <end position="207"/>
    </location>
</feature>
<dbReference type="AlphaFoldDB" id="A0A9D5JVV7"/>
<dbReference type="Gene3D" id="3.40.50.10610">
    <property type="entry name" value="ABC-type transport auxiliary lipoprotein component"/>
    <property type="match status" value="1"/>
</dbReference>
<dbReference type="Pfam" id="PF03886">
    <property type="entry name" value="ABC_trans_aux"/>
    <property type="match status" value="1"/>
</dbReference>